<dbReference type="InterPro" id="IPR036871">
    <property type="entry name" value="PX_dom_sf"/>
</dbReference>
<name>A0A080ZX94_PHYNI</name>
<dbReference type="Gene3D" id="3.30.1520.10">
    <property type="entry name" value="Phox-like domain"/>
    <property type="match status" value="1"/>
</dbReference>
<proteinExistence type="predicted"/>
<dbReference type="Proteomes" id="UP000028582">
    <property type="component" value="Unassembled WGS sequence"/>
</dbReference>
<comment type="caution">
    <text evidence="1">The sequence shown here is derived from an EMBL/GenBank/DDBJ whole genome shotgun (WGS) entry which is preliminary data.</text>
</comment>
<evidence type="ECO:0000313" key="2">
    <source>
        <dbReference type="Proteomes" id="UP000028582"/>
    </source>
</evidence>
<sequence>MVQLLQRRVVDAVSQSLVEIKVDMKHPPPRQSPSLTPTPLAVQVLRFRPEEKETATSLKKNRFVYEIESCHQETGDVFRTERRFREFKRLREALLLECRDCPDCHPFVERLKQSRLPARQMVVLDVNKYGASRMLELTHFLRDLVRFVTEYAHHCSRDGPDIDKSVGLFLGLDSLTEALDGVTTPGKVVQTVPLKTRQDRIDFRAASMPDMRFSSLSVRLSDDSLQRIRARGYSDVGYIEGRQATRG</sequence>
<dbReference type="CDD" id="cd06093">
    <property type="entry name" value="PX_domain"/>
    <property type="match status" value="1"/>
</dbReference>
<organism evidence="1 2">
    <name type="scientific">Phytophthora nicotianae P1976</name>
    <dbReference type="NCBI Taxonomy" id="1317066"/>
    <lineage>
        <taxon>Eukaryota</taxon>
        <taxon>Sar</taxon>
        <taxon>Stramenopiles</taxon>
        <taxon>Oomycota</taxon>
        <taxon>Peronosporomycetes</taxon>
        <taxon>Peronosporales</taxon>
        <taxon>Peronosporaceae</taxon>
        <taxon>Phytophthora</taxon>
    </lineage>
</organism>
<dbReference type="OrthoDB" id="151762at2759"/>
<accession>A0A080ZX94</accession>
<evidence type="ECO:0000313" key="1">
    <source>
        <dbReference type="EMBL" id="ETO71255.1"/>
    </source>
</evidence>
<evidence type="ECO:0008006" key="3">
    <source>
        <dbReference type="Google" id="ProtNLM"/>
    </source>
</evidence>
<dbReference type="EMBL" id="ANJA01002217">
    <property type="protein sequence ID" value="ETO71255.1"/>
    <property type="molecule type" value="Genomic_DNA"/>
</dbReference>
<dbReference type="GO" id="GO:0035091">
    <property type="term" value="F:phosphatidylinositol binding"/>
    <property type="evidence" value="ECO:0007669"/>
    <property type="project" value="InterPro"/>
</dbReference>
<dbReference type="AlphaFoldDB" id="A0A080ZX94"/>
<reference evidence="1 2" key="1">
    <citation type="submission" date="2013-11" db="EMBL/GenBank/DDBJ databases">
        <title>The Genome Sequence of Phytophthora parasitica P1976.</title>
        <authorList>
            <consortium name="The Broad Institute Genomics Platform"/>
            <person name="Russ C."/>
            <person name="Tyler B."/>
            <person name="Panabieres F."/>
            <person name="Shan W."/>
            <person name="Tripathy S."/>
            <person name="Grunwald N."/>
            <person name="Machado M."/>
            <person name="Johnson C.S."/>
            <person name="Walker B."/>
            <person name="Young S."/>
            <person name="Zeng Q."/>
            <person name="Gargeya S."/>
            <person name="Fitzgerald M."/>
            <person name="Haas B."/>
            <person name="Abouelleil A."/>
            <person name="Allen A.W."/>
            <person name="Alvarado L."/>
            <person name="Arachchi H.M."/>
            <person name="Berlin A.M."/>
            <person name="Chapman S.B."/>
            <person name="Gainer-Dewar J."/>
            <person name="Goldberg J."/>
            <person name="Griggs A."/>
            <person name="Gujja S."/>
            <person name="Hansen M."/>
            <person name="Howarth C."/>
            <person name="Imamovic A."/>
            <person name="Ireland A."/>
            <person name="Larimer J."/>
            <person name="McCowan C."/>
            <person name="Murphy C."/>
            <person name="Pearson M."/>
            <person name="Poon T.W."/>
            <person name="Priest M."/>
            <person name="Roberts A."/>
            <person name="Saif S."/>
            <person name="Shea T."/>
            <person name="Sisk P."/>
            <person name="Sykes S."/>
            <person name="Wortman J."/>
            <person name="Nusbaum C."/>
            <person name="Birren B."/>
        </authorList>
    </citation>
    <scope>NUCLEOTIDE SEQUENCE [LARGE SCALE GENOMIC DNA]</scope>
    <source>
        <strain evidence="1 2">P1976</strain>
    </source>
</reference>
<protein>
    <recommendedName>
        <fullName evidence="3">PX domain-containing protein</fullName>
    </recommendedName>
</protein>
<dbReference type="SUPFAM" id="SSF64268">
    <property type="entry name" value="PX domain"/>
    <property type="match status" value="1"/>
</dbReference>
<gene>
    <name evidence="1" type="ORF">F444_12361</name>
</gene>